<dbReference type="RefSeq" id="WP_106773122.1">
    <property type="nucleotide sequence ID" value="NZ_PXYK01000014.1"/>
</dbReference>
<dbReference type="Pfam" id="PF25954">
    <property type="entry name" value="Beta-barrel_RND_2"/>
    <property type="match status" value="1"/>
</dbReference>
<dbReference type="InterPro" id="IPR006143">
    <property type="entry name" value="RND_pump_MFP"/>
</dbReference>
<comment type="similarity">
    <text evidence="1">Belongs to the membrane fusion protein (MFP) (TC 8.A.1) family.</text>
</comment>
<dbReference type="InterPro" id="IPR058792">
    <property type="entry name" value="Beta-barrel_RND_2"/>
</dbReference>
<evidence type="ECO:0000256" key="1">
    <source>
        <dbReference type="ARBA" id="ARBA00009477"/>
    </source>
</evidence>
<dbReference type="Pfam" id="PF25917">
    <property type="entry name" value="BSH_RND"/>
    <property type="match status" value="1"/>
</dbReference>
<feature type="domain" description="CusB-like beta-barrel" evidence="3">
    <location>
        <begin position="226"/>
        <end position="297"/>
    </location>
</feature>
<evidence type="ECO:0000259" key="2">
    <source>
        <dbReference type="Pfam" id="PF25917"/>
    </source>
</evidence>
<accession>A0A2P7S7D6</accession>
<dbReference type="Proteomes" id="UP000241229">
    <property type="component" value="Unassembled WGS sequence"/>
</dbReference>
<proteinExistence type="inferred from homology"/>
<keyword evidence="5" id="KW-1185">Reference proteome</keyword>
<dbReference type="Gene3D" id="2.40.50.100">
    <property type="match status" value="1"/>
</dbReference>
<dbReference type="Gene3D" id="2.40.420.20">
    <property type="match status" value="1"/>
</dbReference>
<dbReference type="GO" id="GO:0015562">
    <property type="term" value="F:efflux transmembrane transporter activity"/>
    <property type="evidence" value="ECO:0007669"/>
    <property type="project" value="TreeGrafter"/>
</dbReference>
<evidence type="ECO:0000313" key="5">
    <source>
        <dbReference type="Proteomes" id="UP000241229"/>
    </source>
</evidence>
<dbReference type="GO" id="GO:1990281">
    <property type="term" value="C:efflux pump complex"/>
    <property type="evidence" value="ECO:0007669"/>
    <property type="project" value="TreeGrafter"/>
</dbReference>
<gene>
    <name evidence="4" type="ORF">C7I84_15575</name>
</gene>
<dbReference type="Gene3D" id="2.40.30.170">
    <property type="match status" value="1"/>
</dbReference>
<dbReference type="PANTHER" id="PTHR30469">
    <property type="entry name" value="MULTIDRUG RESISTANCE PROTEIN MDTA"/>
    <property type="match status" value="1"/>
</dbReference>
<dbReference type="EMBL" id="PXYK01000014">
    <property type="protein sequence ID" value="PSJ58382.1"/>
    <property type="molecule type" value="Genomic_DNA"/>
</dbReference>
<organism evidence="4 5">
    <name type="scientific">Kumtagia ephedrae</name>
    <dbReference type="NCBI Taxonomy" id="2116701"/>
    <lineage>
        <taxon>Bacteria</taxon>
        <taxon>Pseudomonadati</taxon>
        <taxon>Pseudomonadota</taxon>
        <taxon>Alphaproteobacteria</taxon>
        <taxon>Hyphomicrobiales</taxon>
        <taxon>Phyllobacteriaceae</taxon>
        <taxon>Kumtagia</taxon>
    </lineage>
</organism>
<evidence type="ECO:0000259" key="3">
    <source>
        <dbReference type="Pfam" id="PF25954"/>
    </source>
</evidence>
<dbReference type="SUPFAM" id="SSF111369">
    <property type="entry name" value="HlyD-like secretion proteins"/>
    <property type="match status" value="1"/>
</dbReference>
<dbReference type="OrthoDB" id="9806939at2"/>
<feature type="domain" description="Multidrug resistance protein MdtA-like barrel-sandwich hybrid" evidence="2">
    <location>
        <begin position="93"/>
        <end position="217"/>
    </location>
</feature>
<dbReference type="AlphaFoldDB" id="A0A2P7S7D6"/>
<sequence>MAAWKQLVIAIVLLAAAAFAWVRYYPGAPDILAGWGIEADWARAATSGSDEAGGQAAGQAARRPATVVTAPVTAATINDKLSAIGTGRANASVSIKPYSSGRLTELLVEPGARVARGDVLARLDSDGEEIAVDRARIALEDAQARVTRVTALRSSNAASTVQVTEAQLAVDNARLALRDAELALDRRAIVAPIAGIVGILPVEVGNYVTAETQIAMVDDRSSIIVDFWVPERYAGLIAVGEPLTATSIARPSDLLEGVVSAVDNRLDEQSRTLLVRARIANEDDTLRAGMSFQVSMRFPGDSYPSVNPLAIQWGSDGAFVWTVRAGLGTRVPVRIVQRNTENVLVAGSLAVGDQVVTEGIHLVREGAELLIAGAEPAGDGGPAAPATRRSGS</sequence>
<name>A0A2P7S7D6_9HYPH</name>
<reference evidence="4 5" key="1">
    <citation type="submission" date="2018-03" db="EMBL/GenBank/DDBJ databases">
        <title>The draft genome of Mesorhizobium sp. 6GN-30.</title>
        <authorList>
            <person name="Liu L."/>
            <person name="Li L."/>
            <person name="Wang T."/>
            <person name="Zhang X."/>
            <person name="Liang L."/>
        </authorList>
    </citation>
    <scope>NUCLEOTIDE SEQUENCE [LARGE SCALE GENOMIC DNA]</scope>
    <source>
        <strain evidence="4 5">6GN30</strain>
    </source>
</reference>
<dbReference type="NCBIfam" id="TIGR01730">
    <property type="entry name" value="RND_mfp"/>
    <property type="match status" value="1"/>
</dbReference>
<dbReference type="PANTHER" id="PTHR30469:SF11">
    <property type="entry name" value="BLL4320 PROTEIN"/>
    <property type="match status" value="1"/>
</dbReference>
<evidence type="ECO:0000313" key="4">
    <source>
        <dbReference type="EMBL" id="PSJ58382.1"/>
    </source>
</evidence>
<comment type="caution">
    <text evidence="4">The sequence shown here is derived from an EMBL/GenBank/DDBJ whole genome shotgun (WGS) entry which is preliminary data.</text>
</comment>
<protein>
    <submittedName>
        <fullName evidence="4">Efflux transporter periplasmic adaptor subunit</fullName>
    </submittedName>
</protein>
<dbReference type="InterPro" id="IPR058625">
    <property type="entry name" value="MdtA-like_BSH"/>
</dbReference>
<dbReference type="Gene3D" id="1.10.287.470">
    <property type="entry name" value="Helix hairpin bin"/>
    <property type="match status" value="1"/>
</dbReference>